<dbReference type="AlphaFoldDB" id="A0A1G9U077"/>
<accession>A0A1G9U077</accession>
<sequence>MFRDKGQMETLMRDGEWMCLKEHADPMQGRWLIKTYDLRLCLFNGGPVGWAATNLSFASL</sequence>
<evidence type="ECO:0000313" key="1">
    <source>
        <dbReference type="EMBL" id="SDM53213.1"/>
    </source>
</evidence>
<organism evidence="1 2">
    <name type="scientific">Catalinimonas alkaloidigena</name>
    <dbReference type="NCBI Taxonomy" id="1075417"/>
    <lineage>
        <taxon>Bacteria</taxon>
        <taxon>Pseudomonadati</taxon>
        <taxon>Bacteroidota</taxon>
        <taxon>Cytophagia</taxon>
        <taxon>Cytophagales</taxon>
        <taxon>Catalimonadaceae</taxon>
        <taxon>Catalinimonas</taxon>
    </lineage>
</organism>
<reference evidence="1 2" key="1">
    <citation type="submission" date="2016-10" db="EMBL/GenBank/DDBJ databases">
        <authorList>
            <person name="de Groot N.N."/>
        </authorList>
    </citation>
    <scope>NUCLEOTIDE SEQUENCE [LARGE SCALE GENOMIC DNA]</scope>
    <source>
        <strain evidence="1 2">DSM 25186</strain>
    </source>
</reference>
<gene>
    <name evidence="1" type="ORF">SAMN05421823_11544</name>
</gene>
<keyword evidence="2" id="KW-1185">Reference proteome</keyword>
<proteinExistence type="predicted"/>
<dbReference type="Proteomes" id="UP000198510">
    <property type="component" value="Unassembled WGS sequence"/>
</dbReference>
<evidence type="ECO:0000313" key="2">
    <source>
        <dbReference type="Proteomes" id="UP000198510"/>
    </source>
</evidence>
<name>A0A1G9U077_9BACT</name>
<protein>
    <submittedName>
        <fullName evidence="1">Uncharacterized protein</fullName>
    </submittedName>
</protein>
<dbReference type="EMBL" id="FNFO01000015">
    <property type="protein sequence ID" value="SDM53213.1"/>
    <property type="molecule type" value="Genomic_DNA"/>
</dbReference>